<evidence type="ECO:0000313" key="2">
    <source>
        <dbReference type="Proteomes" id="UP001057452"/>
    </source>
</evidence>
<evidence type="ECO:0000313" key="1">
    <source>
        <dbReference type="EMBL" id="KAI4816472.1"/>
    </source>
</evidence>
<dbReference type="EMBL" id="CM043796">
    <property type="protein sequence ID" value="KAI4816472.1"/>
    <property type="molecule type" value="Genomic_DNA"/>
</dbReference>
<protein>
    <submittedName>
        <fullName evidence="1">Uncharacterized protein</fullName>
    </submittedName>
</protein>
<keyword evidence="2" id="KW-1185">Reference proteome</keyword>
<gene>
    <name evidence="1" type="ORF">KUCAC02_008799</name>
</gene>
<reference evidence="1" key="1">
    <citation type="submission" date="2022-05" db="EMBL/GenBank/DDBJ databases">
        <title>Chromosome-level genome of Chaenocephalus aceratus.</title>
        <authorList>
            <person name="Park H."/>
        </authorList>
    </citation>
    <scope>NUCLEOTIDE SEQUENCE</scope>
    <source>
        <strain evidence="1">KU_202001</strain>
    </source>
</reference>
<organism evidence="1 2">
    <name type="scientific">Chaenocephalus aceratus</name>
    <name type="common">Blackfin icefish</name>
    <name type="synonym">Chaenichthys aceratus</name>
    <dbReference type="NCBI Taxonomy" id="36190"/>
    <lineage>
        <taxon>Eukaryota</taxon>
        <taxon>Metazoa</taxon>
        <taxon>Chordata</taxon>
        <taxon>Craniata</taxon>
        <taxon>Vertebrata</taxon>
        <taxon>Euteleostomi</taxon>
        <taxon>Actinopterygii</taxon>
        <taxon>Neopterygii</taxon>
        <taxon>Teleostei</taxon>
        <taxon>Neoteleostei</taxon>
        <taxon>Acanthomorphata</taxon>
        <taxon>Eupercaria</taxon>
        <taxon>Perciformes</taxon>
        <taxon>Notothenioidei</taxon>
        <taxon>Channichthyidae</taxon>
        <taxon>Chaenocephalus</taxon>
    </lineage>
</organism>
<sequence>MKAVETISVFLLVLLNSTYGMQRAPRIITLLETVDILLDHNATFICEVESRPPADITWTKNNHPIMYYDTRYITREHGQMLSIPRVRDTDNGEYCCIASNGIGEAAKSCGALQLKMKPQIKRHPTNVTLLVESKAVLPCVTLGNPKPDVTWLKDDELIKIRTVLPFLTTPVTIEVQAPARILRVPKEKRVAYGSQISLECNATGNPIPTITWLESGNTISGASVEETLIGEVILSVLKVTVNKPALFTCLAANRHNSGANTVKASAKVTVAEWRLYKGVAGYCSAYRGDVCRNILQDDLLVFFNSSLSDPEDMQEYLVQSWWTELEGLSVLCSPAVRSLLCHSSFPDCNPSGLGPAPKPVCREHCLAVKELYCHKEWYVLEGSSSVQPGFFSSVPGSHSPTSLLPNCQALPSLHTDPDACTHVPFVDIKKDQVTTTCYNDRGRFYQGSVNVTRSGIP</sequence>
<name>A0ACB9WSC1_CHAAC</name>
<comment type="caution">
    <text evidence="1">The sequence shown here is derived from an EMBL/GenBank/DDBJ whole genome shotgun (WGS) entry which is preliminary data.</text>
</comment>
<feature type="non-terminal residue" evidence="1">
    <location>
        <position position="457"/>
    </location>
</feature>
<proteinExistence type="predicted"/>
<accession>A0ACB9WSC1</accession>
<dbReference type="Proteomes" id="UP001057452">
    <property type="component" value="Chromosome 12"/>
</dbReference>